<organism evidence="2 3">
    <name type="scientific">Gigaspora margarita</name>
    <dbReference type="NCBI Taxonomy" id="4874"/>
    <lineage>
        <taxon>Eukaryota</taxon>
        <taxon>Fungi</taxon>
        <taxon>Fungi incertae sedis</taxon>
        <taxon>Mucoromycota</taxon>
        <taxon>Glomeromycotina</taxon>
        <taxon>Glomeromycetes</taxon>
        <taxon>Diversisporales</taxon>
        <taxon>Gigasporaceae</taxon>
        <taxon>Gigaspora</taxon>
    </lineage>
</organism>
<proteinExistence type="predicted"/>
<evidence type="ECO:0000259" key="1">
    <source>
        <dbReference type="Pfam" id="PF08163"/>
    </source>
</evidence>
<dbReference type="GO" id="GO:0006303">
    <property type="term" value="P:double-strand break repair via nonhomologous end joining"/>
    <property type="evidence" value="ECO:0007669"/>
    <property type="project" value="InterPro"/>
</dbReference>
<dbReference type="EMBL" id="WTPW01001880">
    <property type="protein sequence ID" value="KAF0409389.1"/>
    <property type="molecule type" value="Genomic_DNA"/>
</dbReference>
<keyword evidence="3" id="KW-1185">Reference proteome</keyword>
<reference evidence="2 3" key="1">
    <citation type="journal article" date="2019" name="Environ. Microbiol.">
        <title>At the nexus of three kingdoms: the genome of the mycorrhizal fungus Gigaspora margarita provides insights into plant, endobacterial and fungal interactions.</title>
        <authorList>
            <person name="Venice F."/>
            <person name="Ghignone S."/>
            <person name="Salvioli di Fossalunga A."/>
            <person name="Amselem J."/>
            <person name="Novero M."/>
            <person name="Xianan X."/>
            <person name="Sedzielewska Toro K."/>
            <person name="Morin E."/>
            <person name="Lipzen A."/>
            <person name="Grigoriev I.V."/>
            <person name="Henrissat B."/>
            <person name="Martin F.M."/>
            <person name="Bonfante P."/>
        </authorList>
    </citation>
    <scope>NUCLEOTIDE SEQUENCE [LARGE SCALE GENOMIC DNA]</scope>
    <source>
        <strain evidence="2 3">BEG34</strain>
    </source>
</reference>
<protein>
    <submittedName>
        <fullName evidence="2">DNA-dependent protein kinase catalytic subunit</fullName>
    </submittedName>
</protein>
<feature type="domain" description="DNA-dependent protein kinase catalytic subunit CC3" evidence="1">
    <location>
        <begin position="112"/>
        <end position="203"/>
    </location>
</feature>
<dbReference type="OrthoDB" id="381190at2759"/>
<keyword evidence="2" id="KW-0418">Kinase</keyword>
<comment type="caution">
    <text evidence="2">The sequence shown here is derived from an EMBL/GenBank/DDBJ whole genome shotgun (WGS) entry which is preliminary data.</text>
</comment>
<dbReference type="GO" id="GO:0016301">
    <property type="term" value="F:kinase activity"/>
    <property type="evidence" value="ECO:0007669"/>
    <property type="project" value="UniProtKB-KW"/>
</dbReference>
<name>A0A8H3X5E0_GIGMA</name>
<sequence>MVRSDSVSLFKILVPIFVRDHDHIYSEEFYCNLGEFVSKLLRSKFVETLEITFGYFMDLKFANVTRNIIQSILKSHIDARSKDFCRGILQKHIIDLINIIEQDKHPRIDSENDDIYSEKGEIVQAYFQGRITKAKELTRIIMDFAHKLNQGVKMCAAYNALAAAILCTQENTAKSAPVFYRTFLFVDKVLKGEYVWENIVDLKVLLFPHDHHVTRIIIRVRR</sequence>
<accession>A0A8H3X5E0</accession>
<dbReference type="GO" id="GO:0005634">
    <property type="term" value="C:nucleus"/>
    <property type="evidence" value="ECO:0007669"/>
    <property type="project" value="InterPro"/>
</dbReference>
<dbReference type="Pfam" id="PF08163">
    <property type="entry name" value="DNAPKcs_CC3"/>
    <property type="match status" value="1"/>
</dbReference>
<evidence type="ECO:0000313" key="2">
    <source>
        <dbReference type="EMBL" id="KAF0409389.1"/>
    </source>
</evidence>
<gene>
    <name evidence="2" type="ORF">F8M41_008368</name>
</gene>
<dbReference type="InterPro" id="IPR012582">
    <property type="entry name" value="DNAPKcs_CC3"/>
</dbReference>
<keyword evidence="2" id="KW-0808">Transferase</keyword>
<dbReference type="AlphaFoldDB" id="A0A8H3X5E0"/>
<dbReference type="Proteomes" id="UP000439903">
    <property type="component" value="Unassembled WGS sequence"/>
</dbReference>
<evidence type="ECO:0000313" key="3">
    <source>
        <dbReference type="Proteomes" id="UP000439903"/>
    </source>
</evidence>